<organism evidence="1 2">
    <name type="scientific">Capsicum annuum</name>
    <name type="common">Capsicum pepper</name>
    <dbReference type="NCBI Taxonomy" id="4072"/>
    <lineage>
        <taxon>Eukaryota</taxon>
        <taxon>Viridiplantae</taxon>
        <taxon>Streptophyta</taxon>
        <taxon>Embryophyta</taxon>
        <taxon>Tracheophyta</taxon>
        <taxon>Spermatophyta</taxon>
        <taxon>Magnoliopsida</taxon>
        <taxon>eudicotyledons</taxon>
        <taxon>Gunneridae</taxon>
        <taxon>Pentapetalae</taxon>
        <taxon>asterids</taxon>
        <taxon>lamiids</taxon>
        <taxon>Solanales</taxon>
        <taxon>Solanaceae</taxon>
        <taxon>Solanoideae</taxon>
        <taxon>Capsiceae</taxon>
        <taxon>Capsicum</taxon>
    </lineage>
</organism>
<dbReference type="OMA" id="HVDGCCS"/>
<keyword evidence="2" id="KW-1185">Reference proteome</keyword>
<comment type="caution">
    <text evidence="1">The sequence shown here is derived from an EMBL/GenBank/DDBJ whole genome shotgun (WGS) entry which is preliminary data.</text>
</comment>
<protein>
    <recommendedName>
        <fullName evidence="3">HAT C-terminal dimerisation domain-containing protein</fullName>
    </recommendedName>
</protein>
<dbReference type="PANTHER" id="PTHR36310">
    <property type="entry name" value="CYCLIN-DEPENDENT PROTEIN KINASE INHIBITOR SMR11"/>
    <property type="match status" value="1"/>
</dbReference>
<dbReference type="AlphaFoldDB" id="A0A2G2YDP3"/>
<dbReference type="EMBL" id="AYRZ02000011">
    <property type="protein sequence ID" value="PHT67681.1"/>
    <property type="molecule type" value="Genomic_DNA"/>
</dbReference>
<dbReference type="Gramene" id="PHT67681">
    <property type="protein sequence ID" value="PHT67681"/>
    <property type="gene ID" value="T459_27168"/>
</dbReference>
<name>A0A2G2YDP3_CAPAN</name>
<dbReference type="Proteomes" id="UP000222542">
    <property type="component" value="Unassembled WGS sequence"/>
</dbReference>
<accession>A0A2G2YDP3</accession>
<dbReference type="STRING" id="4072.A0A2G2YDP3"/>
<proteinExistence type="predicted"/>
<evidence type="ECO:0000313" key="1">
    <source>
        <dbReference type="EMBL" id="PHT67681.1"/>
    </source>
</evidence>
<dbReference type="InterPro" id="IPR038971">
    <property type="entry name" value="SMR11/SMR16"/>
</dbReference>
<dbReference type="PANTHER" id="PTHR36310:SF1">
    <property type="entry name" value="CYCLIN-DEPENDENT PROTEIN KINASE INHIBITOR SMR11"/>
    <property type="match status" value="1"/>
</dbReference>
<reference evidence="1 2" key="1">
    <citation type="journal article" date="2014" name="Nat. Genet.">
        <title>Genome sequence of the hot pepper provides insights into the evolution of pungency in Capsicum species.</title>
        <authorList>
            <person name="Kim S."/>
            <person name="Park M."/>
            <person name="Yeom S.I."/>
            <person name="Kim Y.M."/>
            <person name="Lee J.M."/>
            <person name="Lee H.A."/>
            <person name="Seo E."/>
            <person name="Choi J."/>
            <person name="Cheong K."/>
            <person name="Kim K.T."/>
            <person name="Jung K."/>
            <person name="Lee G.W."/>
            <person name="Oh S.K."/>
            <person name="Bae C."/>
            <person name="Kim S.B."/>
            <person name="Lee H.Y."/>
            <person name="Kim S.Y."/>
            <person name="Kim M.S."/>
            <person name="Kang B.C."/>
            <person name="Jo Y.D."/>
            <person name="Yang H.B."/>
            <person name="Jeong H.J."/>
            <person name="Kang W.H."/>
            <person name="Kwon J.K."/>
            <person name="Shin C."/>
            <person name="Lim J.Y."/>
            <person name="Park J.H."/>
            <person name="Huh J.H."/>
            <person name="Kim J.S."/>
            <person name="Kim B.D."/>
            <person name="Cohen O."/>
            <person name="Paran I."/>
            <person name="Suh M.C."/>
            <person name="Lee S.B."/>
            <person name="Kim Y.K."/>
            <person name="Shin Y."/>
            <person name="Noh S.J."/>
            <person name="Park J."/>
            <person name="Seo Y.S."/>
            <person name="Kwon S.Y."/>
            <person name="Kim H.A."/>
            <person name="Park J.M."/>
            <person name="Kim H.J."/>
            <person name="Choi S.B."/>
            <person name="Bosland P.W."/>
            <person name="Reeves G."/>
            <person name="Jo S.H."/>
            <person name="Lee B.W."/>
            <person name="Cho H.T."/>
            <person name="Choi H.S."/>
            <person name="Lee M.S."/>
            <person name="Yu Y."/>
            <person name="Do Choi Y."/>
            <person name="Park B.S."/>
            <person name="van Deynze A."/>
            <person name="Ashrafi H."/>
            <person name="Hill T."/>
            <person name="Kim W.T."/>
            <person name="Pai H.S."/>
            <person name="Ahn H.K."/>
            <person name="Yeam I."/>
            <person name="Giovannoni J.J."/>
            <person name="Rose J.K."/>
            <person name="Sorensen I."/>
            <person name="Lee S.J."/>
            <person name="Kim R.W."/>
            <person name="Choi I.Y."/>
            <person name="Choi B.S."/>
            <person name="Lim J.S."/>
            <person name="Lee Y.H."/>
            <person name="Choi D."/>
        </authorList>
    </citation>
    <scope>NUCLEOTIDE SEQUENCE [LARGE SCALE GENOMIC DNA]</scope>
    <source>
        <strain evidence="2">cv. CM334</strain>
    </source>
</reference>
<evidence type="ECO:0008006" key="3">
    <source>
        <dbReference type="Google" id="ProtNLM"/>
    </source>
</evidence>
<evidence type="ECO:0000313" key="2">
    <source>
        <dbReference type="Proteomes" id="UP000222542"/>
    </source>
</evidence>
<gene>
    <name evidence="1" type="ORF">T459_27168</name>
</gene>
<sequence>MSIVASENAFNQGRQQLRDNRHSLRSNAMNVLVCLRDWIRAERRNQGIESGGRLNPLTWINNLGLGFETDAAVEQHVNSKDINIVNLGSSIRAHHCLQTPLNRNDDFTVNSSGIIMDTDVICDENKGESLSQYSIVKKLKGCYQSPKRLPELPTKPSDPLDPITPDSIREGGNHVDGCCSPVSSSSLHSTHCFKSQLFGDLVPSNEGSPRTPKGFDPFATGPDELMLAPQCKKYFTDSQAKVTHQLNFEEILNFNGNVNQSDNVGTVSGDKMLFELLYNSLLEVITAKQKEDLHSKASTQLSDSDGYKTPTFAPHRSGVADTCPGAPMKPANRFKRIHKGLCKKLIF</sequence>
<reference evidence="1 2" key="2">
    <citation type="journal article" date="2017" name="Genome Biol.">
        <title>New reference genome sequences of hot pepper reveal the massive evolution of plant disease-resistance genes by retroduplication.</title>
        <authorList>
            <person name="Kim S."/>
            <person name="Park J."/>
            <person name="Yeom S.I."/>
            <person name="Kim Y.M."/>
            <person name="Seo E."/>
            <person name="Kim K.T."/>
            <person name="Kim M.S."/>
            <person name="Lee J.M."/>
            <person name="Cheong K."/>
            <person name="Shin H.S."/>
            <person name="Kim S.B."/>
            <person name="Han K."/>
            <person name="Lee J."/>
            <person name="Park M."/>
            <person name="Lee H.A."/>
            <person name="Lee H.Y."/>
            <person name="Lee Y."/>
            <person name="Oh S."/>
            <person name="Lee J.H."/>
            <person name="Choi E."/>
            <person name="Choi E."/>
            <person name="Lee S.E."/>
            <person name="Jeon J."/>
            <person name="Kim H."/>
            <person name="Choi G."/>
            <person name="Song H."/>
            <person name="Lee J."/>
            <person name="Lee S.C."/>
            <person name="Kwon J.K."/>
            <person name="Lee H.Y."/>
            <person name="Koo N."/>
            <person name="Hong Y."/>
            <person name="Kim R.W."/>
            <person name="Kang W.H."/>
            <person name="Huh J.H."/>
            <person name="Kang B.C."/>
            <person name="Yang T.J."/>
            <person name="Lee Y.H."/>
            <person name="Bennetzen J.L."/>
            <person name="Choi D."/>
        </authorList>
    </citation>
    <scope>NUCLEOTIDE SEQUENCE [LARGE SCALE GENOMIC DNA]</scope>
    <source>
        <strain evidence="2">cv. CM334</strain>
    </source>
</reference>